<sequence>MVLMKNYRALAKGNLTALVVSTAAAGYAAGSPSQIDWAGMGWVSAGTALCSASAAALNQIYEVETDRLMRRTAARPLPSGRMGRAHAAAFAAATGLAGVALLHQKTNTLTAGLGAANIFLYAGIYTPLKTVSVANTWVGAVVGAIPPLMGWAAATGGLDIGAAILGLGLYFWQLPHFMALAWISRKDYAGGGHRMLPLIDPSGKRVAAVALRNCLYLFPLGMLASWVGATSPYFAYESAFITAGLMLCAASFLAAPTTPNARVLFRASLLHLPVFMAAYIVHRRPNTNPDRLALVRDQLRLLGIDIGPLLERLFGWKETEAAAEAGAVEADAEPAARGTSLFGWHMDADSISPPVSVLFAPQLGARRGVPDPSKHADGG</sequence>
<feature type="transmembrane region" description="Helical" evidence="10">
    <location>
        <begin position="109"/>
        <end position="128"/>
    </location>
</feature>
<comment type="subcellular location">
    <subcellularLocation>
        <location evidence="1">Membrane</location>
        <topology evidence="1">Multi-pass membrane protein</topology>
    </subcellularLocation>
</comment>
<keyword evidence="7" id="KW-0350">Heme biosynthesis</keyword>
<evidence type="ECO:0000256" key="9">
    <source>
        <dbReference type="ARBA" id="ARBA00030253"/>
    </source>
</evidence>
<protein>
    <recommendedName>
        <fullName evidence="3">Protoheme IX farnesyltransferase, mitochondrial</fullName>
    </recommendedName>
    <alternativeName>
        <fullName evidence="9">Heme O synthase</fullName>
    </alternativeName>
</protein>
<feature type="transmembrane region" description="Helical" evidence="10">
    <location>
        <begin position="135"/>
        <end position="154"/>
    </location>
</feature>
<accession>A0AAD9MP46</accession>
<dbReference type="EMBL" id="JASFZW010000001">
    <property type="protein sequence ID" value="KAK2080311.1"/>
    <property type="molecule type" value="Genomic_DNA"/>
</dbReference>
<feature type="transmembrane region" description="Helical" evidence="10">
    <location>
        <begin position="263"/>
        <end position="281"/>
    </location>
</feature>
<evidence type="ECO:0000256" key="8">
    <source>
        <dbReference type="ARBA" id="ARBA00023136"/>
    </source>
</evidence>
<dbReference type="CDD" id="cd13957">
    <property type="entry name" value="PT_UbiA_Cox10"/>
    <property type="match status" value="1"/>
</dbReference>
<dbReference type="GO" id="GO:0016020">
    <property type="term" value="C:membrane"/>
    <property type="evidence" value="ECO:0007669"/>
    <property type="project" value="UniProtKB-SubCell"/>
</dbReference>
<feature type="transmembrane region" description="Helical" evidence="10">
    <location>
        <begin position="160"/>
        <end position="184"/>
    </location>
</feature>
<feature type="transmembrane region" description="Helical" evidence="10">
    <location>
        <begin position="205"/>
        <end position="227"/>
    </location>
</feature>
<dbReference type="Proteomes" id="UP001255856">
    <property type="component" value="Unassembled WGS sequence"/>
</dbReference>
<dbReference type="FunFam" id="1.10.357.140:FF:000006">
    <property type="entry name" value="Protoheme IX farnesyltransferase, mitochondrial"/>
    <property type="match status" value="1"/>
</dbReference>
<dbReference type="PROSITE" id="PS00943">
    <property type="entry name" value="UBIA"/>
    <property type="match status" value="1"/>
</dbReference>
<dbReference type="Gene3D" id="1.10.357.140">
    <property type="entry name" value="UbiA prenyltransferase"/>
    <property type="match status" value="1"/>
</dbReference>
<evidence type="ECO:0000256" key="5">
    <source>
        <dbReference type="ARBA" id="ARBA00022692"/>
    </source>
</evidence>
<comment type="caution">
    <text evidence="11">The sequence shown here is derived from an EMBL/GenBank/DDBJ whole genome shotgun (WGS) entry which is preliminary data.</text>
</comment>
<dbReference type="PANTHER" id="PTHR43448">
    <property type="entry name" value="PROTOHEME IX FARNESYLTRANSFERASE, MITOCHONDRIAL"/>
    <property type="match status" value="1"/>
</dbReference>
<dbReference type="NCBIfam" id="TIGR01473">
    <property type="entry name" value="cyoE_ctaB"/>
    <property type="match status" value="1"/>
</dbReference>
<dbReference type="AlphaFoldDB" id="A0AAD9MP46"/>
<name>A0AAD9MP46_PROWI</name>
<gene>
    <name evidence="11" type="ORF">QBZ16_000164</name>
</gene>
<dbReference type="GO" id="GO:0008495">
    <property type="term" value="F:protoheme IX farnesyltransferase activity"/>
    <property type="evidence" value="ECO:0007669"/>
    <property type="project" value="InterPro"/>
</dbReference>
<evidence type="ECO:0000313" key="12">
    <source>
        <dbReference type="Proteomes" id="UP001255856"/>
    </source>
</evidence>
<evidence type="ECO:0000256" key="6">
    <source>
        <dbReference type="ARBA" id="ARBA00022989"/>
    </source>
</evidence>
<keyword evidence="5 10" id="KW-0812">Transmembrane</keyword>
<evidence type="ECO:0000256" key="4">
    <source>
        <dbReference type="ARBA" id="ARBA00022679"/>
    </source>
</evidence>
<proteinExistence type="inferred from homology"/>
<dbReference type="HAMAP" id="MF_00154">
    <property type="entry name" value="CyoE_CtaB"/>
    <property type="match status" value="1"/>
</dbReference>
<keyword evidence="6 10" id="KW-1133">Transmembrane helix</keyword>
<evidence type="ECO:0000256" key="1">
    <source>
        <dbReference type="ARBA" id="ARBA00004141"/>
    </source>
</evidence>
<evidence type="ECO:0000256" key="10">
    <source>
        <dbReference type="SAM" id="Phobius"/>
    </source>
</evidence>
<keyword evidence="4" id="KW-0808">Transferase</keyword>
<dbReference type="InterPro" id="IPR006369">
    <property type="entry name" value="Protohaem_IX_farnesylTrfase"/>
</dbReference>
<dbReference type="InterPro" id="IPR000537">
    <property type="entry name" value="UbiA_prenyltransferase"/>
</dbReference>
<feature type="transmembrane region" description="Helical" evidence="10">
    <location>
        <begin position="40"/>
        <end position="61"/>
    </location>
</feature>
<evidence type="ECO:0000256" key="2">
    <source>
        <dbReference type="ARBA" id="ARBA00005985"/>
    </source>
</evidence>
<dbReference type="InterPro" id="IPR044878">
    <property type="entry name" value="UbiA_sf"/>
</dbReference>
<dbReference type="Pfam" id="PF01040">
    <property type="entry name" value="UbiA"/>
    <property type="match status" value="1"/>
</dbReference>
<dbReference type="GO" id="GO:0006784">
    <property type="term" value="P:heme A biosynthetic process"/>
    <property type="evidence" value="ECO:0007669"/>
    <property type="project" value="TreeGrafter"/>
</dbReference>
<organism evidence="11 12">
    <name type="scientific">Prototheca wickerhamii</name>
    <dbReference type="NCBI Taxonomy" id="3111"/>
    <lineage>
        <taxon>Eukaryota</taxon>
        <taxon>Viridiplantae</taxon>
        <taxon>Chlorophyta</taxon>
        <taxon>core chlorophytes</taxon>
        <taxon>Trebouxiophyceae</taxon>
        <taxon>Chlorellales</taxon>
        <taxon>Chlorellaceae</taxon>
        <taxon>Prototheca</taxon>
    </lineage>
</organism>
<evidence type="ECO:0000256" key="7">
    <source>
        <dbReference type="ARBA" id="ARBA00023133"/>
    </source>
</evidence>
<evidence type="ECO:0000256" key="3">
    <source>
        <dbReference type="ARBA" id="ARBA00016335"/>
    </source>
</evidence>
<comment type="similarity">
    <text evidence="2">Belongs to the UbiA prenyltransferase family.</text>
</comment>
<dbReference type="GO" id="GO:0005739">
    <property type="term" value="C:mitochondrion"/>
    <property type="evidence" value="ECO:0007669"/>
    <property type="project" value="TreeGrafter"/>
</dbReference>
<keyword evidence="12" id="KW-1185">Reference proteome</keyword>
<feature type="transmembrane region" description="Helical" evidence="10">
    <location>
        <begin position="233"/>
        <end position="256"/>
    </location>
</feature>
<evidence type="ECO:0000313" key="11">
    <source>
        <dbReference type="EMBL" id="KAK2080311.1"/>
    </source>
</evidence>
<dbReference type="InterPro" id="IPR030470">
    <property type="entry name" value="UbiA_prenylTrfase_CS"/>
</dbReference>
<dbReference type="PANTHER" id="PTHR43448:SF2">
    <property type="entry name" value="PROTOHEME IX FARNESYLTRANSFERASE, MITOCHONDRIAL"/>
    <property type="match status" value="1"/>
</dbReference>
<reference evidence="11" key="1">
    <citation type="submission" date="2021-01" db="EMBL/GenBank/DDBJ databases">
        <authorList>
            <person name="Eckstrom K.M.E."/>
        </authorList>
    </citation>
    <scope>NUCLEOTIDE SEQUENCE</scope>
    <source>
        <strain evidence="11">UVCC 0001</strain>
    </source>
</reference>
<feature type="transmembrane region" description="Helical" evidence="10">
    <location>
        <begin position="82"/>
        <end position="103"/>
    </location>
</feature>
<keyword evidence="8 10" id="KW-0472">Membrane</keyword>